<gene>
    <name evidence="3" type="ORF">SPIL2461_LOCUS22629</name>
</gene>
<evidence type="ECO:0000313" key="4">
    <source>
        <dbReference type="Proteomes" id="UP000649617"/>
    </source>
</evidence>
<dbReference type="OrthoDB" id="430907at2759"/>
<name>A0A812YCA4_SYMPI</name>
<feature type="transmembrane region" description="Helical" evidence="1">
    <location>
        <begin position="247"/>
        <end position="265"/>
    </location>
</feature>
<evidence type="ECO:0000256" key="2">
    <source>
        <dbReference type="SAM" id="SignalP"/>
    </source>
</evidence>
<keyword evidence="2" id="KW-0732">Signal</keyword>
<keyword evidence="1" id="KW-1133">Transmembrane helix</keyword>
<feature type="chain" id="PRO_5032644745" evidence="2">
    <location>
        <begin position="22"/>
        <end position="572"/>
    </location>
</feature>
<feature type="transmembrane region" description="Helical" evidence="1">
    <location>
        <begin position="187"/>
        <end position="209"/>
    </location>
</feature>
<dbReference type="Proteomes" id="UP000649617">
    <property type="component" value="Unassembled WGS sequence"/>
</dbReference>
<protein>
    <submittedName>
        <fullName evidence="3">Uncharacterized protein</fullName>
    </submittedName>
</protein>
<accession>A0A812YCA4</accession>
<dbReference type="AlphaFoldDB" id="A0A812YCA4"/>
<proteinExistence type="predicted"/>
<feature type="signal peptide" evidence="2">
    <location>
        <begin position="1"/>
        <end position="21"/>
    </location>
</feature>
<evidence type="ECO:0000256" key="1">
    <source>
        <dbReference type="SAM" id="Phobius"/>
    </source>
</evidence>
<sequence length="572" mass="63009">MTGLMLLNLFAQLGFVAVVQIDMLEDVLQPDQLKELLLFRANVAHEAKYADLGGGRSLARRICSQDNSLHLANSQTGLVSDLYSYSAIGPVLALLAIFCWLSTTLKEVFNVVTFMDAVRSCPVGDITLVTAEAGEEAEESAIAMSQMSLWRKYMLYGLVSMPRMVVACMLLVTGTQYLANTLNLSDLILNAVALAFILDLDELIASAFMPRRPRFLLERLGTLRVTQSPVPGLEQFKVGLQERIWDVLKITFLIIGLVISWLYLLQPLHQRSHLALNILCSGEQDFIYAVNSATGIIEAAPTFHREGPLTLSWQQEGVLRHANITLSLARPLEGLDMDFVSLQQGDPAFLGEDADDTPTMQKLAGGAMLLQRQVNYHARTTPFLKTLSKSRDHFCAVYNLSSVRALCPQTCGCDDPLESAAAAFATVPFGCPKMCTPLRDESPALLHAPCQDFSKQKLIASEYIKRYLTGAFTISLLTPETRRAAVLMYKETVKRKYSSSLSGRNKTAALQQVVDYYASGNWHRDVVKGKYELGLGIPHPRGLEGCAFLASEEVVELAGGSICTPRAELDIF</sequence>
<keyword evidence="1" id="KW-0472">Membrane</keyword>
<organism evidence="3 4">
    <name type="scientific">Symbiodinium pilosum</name>
    <name type="common">Dinoflagellate</name>
    <dbReference type="NCBI Taxonomy" id="2952"/>
    <lineage>
        <taxon>Eukaryota</taxon>
        <taxon>Sar</taxon>
        <taxon>Alveolata</taxon>
        <taxon>Dinophyceae</taxon>
        <taxon>Suessiales</taxon>
        <taxon>Symbiodiniaceae</taxon>
        <taxon>Symbiodinium</taxon>
    </lineage>
</organism>
<comment type="caution">
    <text evidence="3">The sequence shown here is derived from an EMBL/GenBank/DDBJ whole genome shotgun (WGS) entry which is preliminary data.</text>
</comment>
<keyword evidence="4" id="KW-1185">Reference proteome</keyword>
<keyword evidence="1" id="KW-0812">Transmembrane</keyword>
<dbReference type="EMBL" id="CAJNIZ010047523">
    <property type="protein sequence ID" value="CAE7769440.1"/>
    <property type="molecule type" value="Genomic_DNA"/>
</dbReference>
<feature type="transmembrane region" description="Helical" evidence="1">
    <location>
        <begin position="153"/>
        <end position="175"/>
    </location>
</feature>
<reference evidence="3" key="1">
    <citation type="submission" date="2021-02" db="EMBL/GenBank/DDBJ databases">
        <authorList>
            <person name="Dougan E. K."/>
            <person name="Rhodes N."/>
            <person name="Thang M."/>
            <person name="Chan C."/>
        </authorList>
    </citation>
    <scope>NUCLEOTIDE SEQUENCE</scope>
</reference>
<evidence type="ECO:0000313" key="3">
    <source>
        <dbReference type="EMBL" id="CAE7769440.1"/>
    </source>
</evidence>
<feature type="transmembrane region" description="Helical" evidence="1">
    <location>
        <begin position="82"/>
        <end position="101"/>
    </location>
</feature>
<feature type="non-terminal residue" evidence="3">
    <location>
        <position position="572"/>
    </location>
</feature>